<dbReference type="RefSeq" id="WP_102296553.1">
    <property type="nucleotide sequence ID" value="NZ_WFLI01000050.1"/>
</dbReference>
<dbReference type="AlphaFoldDB" id="A0A6I1HLX6"/>
<protein>
    <submittedName>
        <fullName evidence="2">Flp family type IVb pilin</fullName>
    </submittedName>
</protein>
<evidence type="ECO:0000313" key="3">
    <source>
        <dbReference type="Proteomes" id="UP000468717"/>
    </source>
</evidence>
<gene>
    <name evidence="2" type="ORF">GCN75_26235</name>
</gene>
<reference evidence="2 3" key="1">
    <citation type="submission" date="2019-10" db="EMBL/GenBank/DDBJ databases">
        <title>Three novel species isolated from a subtropical stream in China.</title>
        <authorList>
            <person name="Lu H."/>
        </authorList>
    </citation>
    <scope>NUCLEOTIDE SEQUENCE [LARGE SCALE GENOMIC DNA]</scope>
    <source>
        <strain evidence="2 3">FT13W</strain>
    </source>
</reference>
<accession>A0A6I1HLX6</accession>
<dbReference type="InterPro" id="IPR007047">
    <property type="entry name" value="Flp_Fap"/>
</dbReference>
<name>A0A6I1HLX6_9BURK</name>
<sequence length="57" mass="6007">MNLIKNFIREEDGVTAIEYGLIAALIAVVIIAAVTIVGTQLKKTFSTIGTKLTTANG</sequence>
<comment type="caution">
    <text evidence="2">The sequence shown here is derived from an EMBL/GenBank/DDBJ whole genome shotgun (WGS) entry which is preliminary data.</text>
</comment>
<dbReference type="Proteomes" id="UP000468717">
    <property type="component" value="Unassembled WGS sequence"/>
</dbReference>
<feature type="transmembrane region" description="Helical" evidence="1">
    <location>
        <begin position="20"/>
        <end position="41"/>
    </location>
</feature>
<keyword evidence="1" id="KW-1133">Transmembrane helix</keyword>
<proteinExistence type="predicted"/>
<keyword evidence="1" id="KW-0812">Transmembrane</keyword>
<dbReference type="EMBL" id="WFLI01000050">
    <property type="protein sequence ID" value="KAB8059495.1"/>
    <property type="molecule type" value="Genomic_DNA"/>
</dbReference>
<keyword evidence="3" id="KW-1185">Reference proteome</keyword>
<dbReference type="Pfam" id="PF04964">
    <property type="entry name" value="Flp_Fap"/>
    <property type="match status" value="1"/>
</dbReference>
<evidence type="ECO:0000313" key="2">
    <source>
        <dbReference type="EMBL" id="KAB8059495.1"/>
    </source>
</evidence>
<keyword evidence="1" id="KW-0472">Membrane</keyword>
<organism evidence="2 3">
    <name type="scientific">Janthinobacterium violaceinigrum</name>
    <dbReference type="NCBI Taxonomy" id="2654252"/>
    <lineage>
        <taxon>Bacteria</taxon>
        <taxon>Pseudomonadati</taxon>
        <taxon>Pseudomonadota</taxon>
        <taxon>Betaproteobacteria</taxon>
        <taxon>Burkholderiales</taxon>
        <taxon>Oxalobacteraceae</taxon>
        <taxon>Janthinobacterium</taxon>
    </lineage>
</organism>
<evidence type="ECO:0000256" key="1">
    <source>
        <dbReference type="SAM" id="Phobius"/>
    </source>
</evidence>